<dbReference type="OrthoDB" id="10327522at2759"/>
<accession>R9PIL8</accession>
<keyword evidence="2" id="KW-0732">Signal</keyword>
<evidence type="ECO:0000313" key="3">
    <source>
        <dbReference type="EMBL" id="GAC97935.1"/>
    </source>
</evidence>
<evidence type="ECO:0000313" key="4">
    <source>
        <dbReference type="Proteomes" id="UP000014071"/>
    </source>
</evidence>
<evidence type="ECO:0000256" key="2">
    <source>
        <dbReference type="SAM" id="SignalP"/>
    </source>
</evidence>
<gene>
    <name evidence="3" type="ORF">PHSY_005523</name>
</gene>
<reference evidence="4" key="1">
    <citation type="journal article" date="2013" name="Genome Announc.">
        <title>Draft genome sequence of the basidiomycetous yeast-like fungus Pseudozyma hubeiensis SY62, which produces an abundant amount of the biosurfactant mannosylerythritol lipids.</title>
        <authorList>
            <person name="Konishi M."/>
            <person name="Hatada Y."/>
            <person name="Horiuchi J."/>
        </authorList>
    </citation>
    <scope>NUCLEOTIDE SEQUENCE [LARGE SCALE GENOMIC DNA]</scope>
    <source>
        <strain evidence="4">SY62</strain>
    </source>
</reference>
<feature type="signal peptide" evidence="2">
    <location>
        <begin position="1"/>
        <end position="32"/>
    </location>
</feature>
<sequence length="304" mass="33825">MFSCLEVRNNQLRTLLLITICCLLLLSYHVSSSPTPVRGDENDKMLKSFEFTVAGPDYVPPSHHVEPIPAPRSPETGSASSSASDGESDWVEPASPVSPRNSDGEYEMPPYQRSLHVIPAEGHPLYPGHLMVDPWILRAAWKERRFSQSPIADMQVHPVPLTPGSLVESRAIQLLQEHSTSIATFALQNGQGQGRSSVIPGSEKTFGRRFLMTPAPVTREWLQMLGLQPQRAGGRVQPMLFFELNSRAKAAHDYIKLLGAAVMRPGPSSEEFGRTWSTGNRIFTLNEIIDDAHQVEWLRKTRLP</sequence>
<name>R9PIL8_PSEHS</name>
<protein>
    <submittedName>
        <fullName evidence="3">Peroxisomal membrane protein pex16</fullName>
    </submittedName>
</protein>
<organism evidence="3 4">
    <name type="scientific">Pseudozyma hubeiensis (strain SY62)</name>
    <name type="common">Yeast</name>
    <dbReference type="NCBI Taxonomy" id="1305764"/>
    <lineage>
        <taxon>Eukaryota</taxon>
        <taxon>Fungi</taxon>
        <taxon>Dikarya</taxon>
        <taxon>Basidiomycota</taxon>
        <taxon>Ustilaginomycotina</taxon>
        <taxon>Ustilaginomycetes</taxon>
        <taxon>Ustilaginales</taxon>
        <taxon>Ustilaginaceae</taxon>
        <taxon>Pseudozyma</taxon>
    </lineage>
</organism>
<dbReference type="Proteomes" id="UP000014071">
    <property type="component" value="Unassembled WGS sequence"/>
</dbReference>
<dbReference type="AlphaFoldDB" id="R9PIL8"/>
<proteinExistence type="predicted"/>
<dbReference type="HOGENOM" id="CLU_915659_0_0_1"/>
<feature type="compositionally biased region" description="Low complexity" evidence="1">
    <location>
        <begin position="73"/>
        <end position="85"/>
    </location>
</feature>
<keyword evidence="4" id="KW-1185">Reference proteome</keyword>
<feature type="chain" id="PRO_5004478288" evidence="2">
    <location>
        <begin position="33"/>
        <end position="304"/>
    </location>
</feature>
<dbReference type="RefSeq" id="XP_012191522.1">
    <property type="nucleotide sequence ID" value="XM_012336132.1"/>
</dbReference>
<dbReference type="GeneID" id="24110801"/>
<feature type="region of interest" description="Disordered" evidence="1">
    <location>
        <begin position="60"/>
        <end position="108"/>
    </location>
</feature>
<dbReference type="EMBL" id="DF238814">
    <property type="protein sequence ID" value="GAC97935.1"/>
    <property type="molecule type" value="Genomic_DNA"/>
</dbReference>
<evidence type="ECO:0000256" key="1">
    <source>
        <dbReference type="SAM" id="MobiDB-lite"/>
    </source>
</evidence>